<sequence length="188" mass="21329">MKFKSGKACFFALAFVIQNVWALDAPTIAEMHPPVAVSLGQQKISILFLKNNLKLLAKDIHVPEAEVFYFSNISGKPSFNYVWKIEGDEIASVFFYDWVSPEKQGKSMYVLTKSRLSSKEFEGFTYSTMEFPIVKDGESLTVSFFPKDLPDEVLQNCNEGRNLISGEAVHCKYKNAADIKKHLIDQDR</sequence>
<evidence type="ECO:0000313" key="3">
    <source>
        <dbReference type="Proteomes" id="UP000326112"/>
    </source>
</evidence>
<dbReference type="Proteomes" id="UP000326112">
    <property type="component" value="Unassembled WGS sequence"/>
</dbReference>
<proteinExistence type="predicted"/>
<keyword evidence="1" id="KW-0732">Signal</keyword>
<keyword evidence="3" id="KW-1185">Reference proteome</keyword>
<gene>
    <name evidence="2" type="ORF">F0169_22900</name>
</gene>
<dbReference type="RefSeq" id="WP_152747695.1">
    <property type="nucleotide sequence ID" value="NZ_VUAZ01000147.1"/>
</dbReference>
<reference evidence="2 3" key="1">
    <citation type="journal article" date="2020" name="Int. J. Syst. Evol. Microbiol.">
        <title>Pseudomonas kitaguniensis sp. nov., a pathogen causing bacterial rot of Welsh onion in Japan.</title>
        <authorList>
            <person name="Sawada H."/>
            <person name="Fujikawa T."/>
            <person name="Nishiwaki Y."/>
            <person name="Horita H."/>
        </authorList>
    </citation>
    <scope>NUCLEOTIDE SEQUENCE [LARGE SCALE GENOMIC DNA]</scope>
    <source>
        <strain evidence="2 3">MAFF 212408</strain>
    </source>
</reference>
<dbReference type="EMBL" id="VUAZ01000147">
    <property type="protein sequence ID" value="MPR04668.1"/>
    <property type="molecule type" value="Genomic_DNA"/>
</dbReference>
<organism evidence="2 3">
    <name type="scientific">Pseudomonas kitaguniensis</name>
    <dbReference type="NCBI Taxonomy" id="2607908"/>
    <lineage>
        <taxon>Bacteria</taxon>
        <taxon>Pseudomonadati</taxon>
        <taxon>Pseudomonadota</taxon>
        <taxon>Gammaproteobacteria</taxon>
        <taxon>Pseudomonadales</taxon>
        <taxon>Pseudomonadaceae</taxon>
        <taxon>Pseudomonas</taxon>
    </lineage>
</organism>
<evidence type="ECO:0000313" key="2">
    <source>
        <dbReference type="EMBL" id="MPR04668.1"/>
    </source>
</evidence>
<evidence type="ECO:0000256" key="1">
    <source>
        <dbReference type="SAM" id="SignalP"/>
    </source>
</evidence>
<reference evidence="2 3" key="2">
    <citation type="journal article" date="2023" name="Plant Pathol.">
        <title>Dismantling and reorganizing Pseudomonas marginalis sensu#lato.</title>
        <authorList>
            <person name="Sawada H."/>
            <person name="Fujikawa T."/>
            <person name="Satou M."/>
        </authorList>
    </citation>
    <scope>NUCLEOTIDE SEQUENCE [LARGE SCALE GENOMIC DNA]</scope>
    <source>
        <strain evidence="2 3">MAFF 212408</strain>
    </source>
</reference>
<accession>A0A5N7KR94</accession>
<comment type="caution">
    <text evidence="2">The sequence shown here is derived from an EMBL/GenBank/DDBJ whole genome shotgun (WGS) entry which is preliminary data.</text>
</comment>
<feature type="signal peptide" evidence="1">
    <location>
        <begin position="1"/>
        <end position="22"/>
    </location>
</feature>
<feature type="chain" id="PRO_5046292756" evidence="1">
    <location>
        <begin position="23"/>
        <end position="188"/>
    </location>
</feature>
<protein>
    <submittedName>
        <fullName evidence="2">Uncharacterized protein</fullName>
    </submittedName>
</protein>
<name>A0A5N7KR94_9PSED</name>